<evidence type="ECO:0000256" key="1">
    <source>
        <dbReference type="ARBA" id="ARBA00004141"/>
    </source>
</evidence>
<gene>
    <name evidence="8" type="ORF">BH720_12765</name>
</gene>
<dbReference type="OrthoDB" id="506451at2"/>
<feature type="transmembrane region" description="Helical" evidence="7">
    <location>
        <begin position="242"/>
        <end position="261"/>
    </location>
</feature>
<dbReference type="AlphaFoldDB" id="A0A1E5QKH3"/>
<reference evidence="8" key="1">
    <citation type="submission" date="2016-09" db="EMBL/GenBank/DDBJ databases">
        <title>Draft genome of thermotolerant cyanobacterium Desertifilum sp. strain IPPAS B-1220.</title>
        <authorList>
            <person name="Sinetova M.A."/>
            <person name="Bolakhan K."/>
            <person name="Zayadan B.K."/>
            <person name="Mironov K.S."/>
            <person name="Ustinova V."/>
            <person name="Kupriyanova E.V."/>
            <person name="Sidorov R.A."/>
            <person name="Skrypnik A.N."/>
            <person name="Gogoleva N.E."/>
            <person name="Gogolev Y.V."/>
            <person name="Los D.A."/>
        </authorList>
    </citation>
    <scope>NUCLEOTIDE SEQUENCE [LARGE SCALE GENOMIC DNA]</scope>
    <source>
        <strain evidence="8">IPPAS B-1220</strain>
    </source>
</reference>
<dbReference type="Pfam" id="PF01594">
    <property type="entry name" value="AI-2E_transport"/>
    <property type="match status" value="1"/>
</dbReference>
<evidence type="ECO:0000313" key="8">
    <source>
        <dbReference type="EMBL" id="OEJ74843.1"/>
    </source>
</evidence>
<protein>
    <submittedName>
        <fullName evidence="8">AI-2E family transporter</fullName>
    </submittedName>
</protein>
<keyword evidence="5 7" id="KW-0472">Membrane</keyword>
<sequence>MKLIDWVSFLGLIVSLIVLWQFRNILLLVFTAIVLAIALNSLVRFLNRRCNIPRGAAVWVALLLVLIGFSILMGLILPLFISQFQQLILLVPQGVERFIIWANRNITNPPTWWPSFDIGRLPRFNDISQQLIALVQQVFGNFFVFFSGSVAIVLQVLLAIVLTLMFVSNPPAYRRLLLRLFPSFYRRRADDILAKCEVSLLAWLRGIAINSLFVATASAVGLMILGVPFVFAHAVVAGVFNFIPNIGPMLSVVFPVSVAFLDSFGKAIAVIILYAIVQNIESYLIAPMVMQQQVSLLPAATLVAQIFFATFLGPVGLILALPLAVVSKTWIEEAILKDVFDRWPEKDSEALPEPIVTPEAIAAIPPSEVSQTLPPTEPSPPENSSEITHP</sequence>
<keyword evidence="3 7" id="KW-0812">Transmembrane</keyword>
<feature type="transmembrane region" description="Helical" evidence="7">
    <location>
        <begin position="7"/>
        <end position="22"/>
    </location>
</feature>
<dbReference type="RefSeq" id="WP_069967592.1">
    <property type="nucleotide sequence ID" value="NZ_CM124774.1"/>
</dbReference>
<organism evidence="8">
    <name type="scientific">Desertifilum tharense IPPAS B-1220</name>
    <dbReference type="NCBI Taxonomy" id="1781255"/>
    <lineage>
        <taxon>Bacteria</taxon>
        <taxon>Bacillati</taxon>
        <taxon>Cyanobacteriota</taxon>
        <taxon>Cyanophyceae</taxon>
        <taxon>Desertifilales</taxon>
        <taxon>Desertifilaceae</taxon>
        <taxon>Desertifilum</taxon>
    </lineage>
</organism>
<keyword evidence="4 7" id="KW-1133">Transmembrane helix</keyword>
<proteinExistence type="inferred from homology"/>
<evidence type="ECO:0000256" key="2">
    <source>
        <dbReference type="ARBA" id="ARBA00009773"/>
    </source>
</evidence>
<evidence type="ECO:0000256" key="5">
    <source>
        <dbReference type="ARBA" id="ARBA00023136"/>
    </source>
</evidence>
<feature type="transmembrane region" description="Helical" evidence="7">
    <location>
        <begin position="58"/>
        <end position="81"/>
    </location>
</feature>
<dbReference type="GO" id="GO:0016020">
    <property type="term" value="C:membrane"/>
    <property type="evidence" value="ECO:0007669"/>
    <property type="project" value="UniProtKB-SubCell"/>
</dbReference>
<name>A0A1E5QKH3_9CYAN</name>
<comment type="caution">
    <text evidence="8">The sequence shown here is derived from an EMBL/GenBank/DDBJ whole genome shotgun (WGS) entry which is preliminary data.</text>
</comment>
<dbReference type="PANTHER" id="PTHR21716:SF62">
    <property type="entry name" value="TRANSPORT PROTEIN YDBI-RELATED"/>
    <property type="match status" value="1"/>
</dbReference>
<dbReference type="PANTHER" id="PTHR21716">
    <property type="entry name" value="TRANSMEMBRANE PROTEIN"/>
    <property type="match status" value="1"/>
</dbReference>
<dbReference type="STRING" id="1781255.BH720_12765"/>
<feature type="transmembrane region" description="Helical" evidence="7">
    <location>
        <begin position="212"/>
        <end position="236"/>
    </location>
</feature>
<feature type="region of interest" description="Disordered" evidence="6">
    <location>
        <begin position="350"/>
        <end position="390"/>
    </location>
</feature>
<evidence type="ECO:0000256" key="4">
    <source>
        <dbReference type="ARBA" id="ARBA00022989"/>
    </source>
</evidence>
<evidence type="ECO:0000256" key="7">
    <source>
        <dbReference type="SAM" id="Phobius"/>
    </source>
</evidence>
<comment type="similarity">
    <text evidence="2">Belongs to the autoinducer-2 exporter (AI-2E) (TC 2.A.86) family.</text>
</comment>
<feature type="transmembrane region" description="Helical" evidence="7">
    <location>
        <begin position="28"/>
        <end position="46"/>
    </location>
</feature>
<feature type="transmembrane region" description="Helical" evidence="7">
    <location>
        <begin position="142"/>
        <end position="167"/>
    </location>
</feature>
<evidence type="ECO:0000256" key="3">
    <source>
        <dbReference type="ARBA" id="ARBA00022692"/>
    </source>
</evidence>
<dbReference type="GO" id="GO:0055085">
    <property type="term" value="P:transmembrane transport"/>
    <property type="evidence" value="ECO:0007669"/>
    <property type="project" value="TreeGrafter"/>
</dbReference>
<feature type="transmembrane region" description="Helical" evidence="7">
    <location>
        <begin position="302"/>
        <end position="326"/>
    </location>
</feature>
<dbReference type="EMBL" id="MJGC01000060">
    <property type="protein sequence ID" value="OEJ74843.1"/>
    <property type="molecule type" value="Genomic_DNA"/>
</dbReference>
<feature type="transmembrane region" description="Helical" evidence="7">
    <location>
        <begin position="268"/>
        <end position="290"/>
    </location>
</feature>
<dbReference type="InterPro" id="IPR002549">
    <property type="entry name" value="AI-2E-like"/>
</dbReference>
<comment type="subcellular location">
    <subcellularLocation>
        <location evidence="1">Membrane</location>
        <topology evidence="1">Multi-pass membrane protein</topology>
    </subcellularLocation>
</comment>
<accession>A0A1E5QKH3</accession>
<evidence type="ECO:0000256" key="6">
    <source>
        <dbReference type="SAM" id="MobiDB-lite"/>
    </source>
</evidence>